<accession>A0A8E2IYH9</accession>
<keyword evidence="4 9" id="KW-0269">Exonuclease</keyword>
<dbReference type="NCBIfam" id="TIGR00372">
    <property type="entry name" value="cas4"/>
    <property type="match status" value="1"/>
</dbReference>
<evidence type="ECO:0000256" key="2">
    <source>
        <dbReference type="ARBA" id="ARBA00022723"/>
    </source>
</evidence>
<evidence type="ECO:0000256" key="7">
    <source>
        <dbReference type="ARBA" id="ARBA00023118"/>
    </source>
</evidence>
<proteinExistence type="inferred from homology"/>
<dbReference type="Pfam" id="PF01930">
    <property type="entry name" value="Cas_Cas4"/>
    <property type="match status" value="1"/>
</dbReference>
<dbReference type="AlphaFoldDB" id="A0A8E2IYH9"/>
<dbReference type="GO" id="GO:0051536">
    <property type="term" value="F:iron-sulfur cluster binding"/>
    <property type="evidence" value="ECO:0007669"/>
    <property type="project" value="UniProtKB-KW"/>
</dbReference>
<evidence type="ECO:0000256" key="6">
    <source>
        <dbReference type="ARBA" id="ARBA00023014"/>
    </source>
</evidence>
<keyword evidence="8 9" id="KW-0464">Manganese</keyword>
<keyword evidence="6 9" id="KW-0411">Iron-sulfur</keyword>
<dbReference type="OrthoDB" id="9781776at2"/>
<dbReference type="EMBL" id="MWQA01000001">
    <property type="protein sequence ID" value="ORC09519.1"/>
    <property type="molecule type" value="Genomic_DNA"/>
</dbReference>
<dbReference type="InterPro" id="IPR013343">
    <property type="entry name" value="CRISPR-assoc_prot_Cas4"/>
</dbReference>
<dbReference type="GO" id="GO:0046872">
    <property type="term" value="F:metal ion binding"/>
    <property type="evidence" value="ECO:0007669"/>
    <property type="project" value="UniProtKB-KW"/>
</dbReference>
<evidence type="ECO:0000256" key="8">
    <source>
        <dbReference type="ARBA" id="ARBA00023211"/>
    </source>
</evidence>
<evidence type="ECO:0000256" key="4">
    <source>
        <dbReference type="ARBA" id="ARBA00022839"/>
    </source>
</evidence>
<evidence type="ECO:0000313" key="11">
    <source>
        <dbReference type="EMBL" id="ORC09519.1"/>
    </source>
</evidence>
<keyword evidence="7 9" id="KW-0051">Antiviral defense</keyword>
<dbReference type="GeneID" id="66600849"/>
<feature type="domain" description="DUF83" evidence="10">
    <location>
        <begin position="10"/>
        <end position="184"/>
    </location>
</feature>
<dbReference type="Gene3D" id="3.90.320.10">
    <property type="match status" value="1"/>
</dbReference>
<protein>
    <recommendedName>
        <fullName evidence="9">CRISPR-associated exonuclease Cas4</fullName>
        <ecNumber evidence="9">3.1.12.1</ecNumber>
    </recommendedName>
</protein>
<keyword evidence="2 9" id="KW-0479">Metal-binding</keyword>
<evidence type="ECO:0000256" key="1">
    <source>
        <dbReference type="ARBA" id="ARBA00022722"/>
    </source>
</evidence>
<keyword evidence="5 9" id="KW-0408">Iron</keyword>
<keyword evidence="1 9" id="KW-0540">Nuclease</keyword>
<comment type="function">
    <text evidence="9">CRISPR (clustered regularly interspaced short palindromic repeat) is an adaptive immune system that provides protection against mobile genetic elements (viruses, transposable elements and conjugative plasmids). CRISPR clusters contain sequences complementary to antecedent mobile elements and target invading nucleic acids. CRISPR clusters are transcribed and processed into CRISPR RNA (crRNA).</text>
</comment>
<dbReference type="GO" id="GO:0051607">
    <property type="term" value="P:defense response to virus"/>
    <property type="evidence" value="ECO:0007669"/>
    <property type="project" value="UniProtKB-KW"/>
</dbReference>
<dbReference type="GO" id="GO:0004527">
    <property type="term" value="F:exonuclease activity"/>
    <property type="evidence" value="ECO:0007669"/>
    <property type="project" value="UniProtKB-KW"/>
</dbReference>
<comment type="caution">
    <text evidence="11">The sequence shown here is derived from an EMBL/GenBank/DDBJ whole genome shotgun (WGS) entry which is preliminary data.</text>
</comment>
<comment type="cofactor">
    <cofactor evidence="9">
        <name>Mg(2+)</name>
        <dbReference type="ChEBI" id="CHEBI:18420"/>
    </cofactor>
    <cofactor evidence="9">
        <name>Mn(2+)</name>
        <dbReference type="ChEBI" id="CHEBI:29035"/>
    </cofactor>
    <text evidence="9">Mg(2+) or Mn(2+) required for ssDNA cleavage activity.</text>
</comment>
<dbReference type="RefSeq" id="WP_082275410.1">
    <property type="nucleotide sequence ID" value="NZ_CADEAW010000058.1"/>
</dbReference>
<evidence type="ECO:0000256" key="3">
    <source>
        <dbReference type="ARBA" id="ARBA00022801"/>
    </source>
</evidence>
<evidence type="ECO:0000256" key="5">
    <source>
        <dbReference type="ARBA" id="ARBA00023004"/>
    </source>
</evidence>
<reference evidence="11 12" key="1">
    <citation type="submission" date="2017-02" db="EMBL/GenBank/DDBJ databases">
        <title>Mycobacterium kansasii genomes.</title>
        <authorList>
            <person name="Borowka P."/>
            <person name="Strapagiel D."/>
            <person name="Marciniak B."/>
            <person name="Lach J."/>
            <person name="Bakula Z."/>
            <person name="Van Ingen J."/>
            <person name="Safianowska A."/>
            <person name="Brzostek A."/>
            <person name="Dziadek J."/>
            <person name="Jagielski T."/>
        </authorList>
    </citation>
    <scope>NUCLEOTIDE SEQUENCE [LARGE SCALE GENOMIC DNA]</scope>
    <source>
        <strain evidence="11 12">12MK</strain>
    </source>
</reference>
<dbReference type="Proteomes" id="UP000192335">
    <property type="component" value="Unassembled WGS sequence"/>
</dbReference>
<dbReference type="InterPro" id="IPR011604">
    <property type="entry name" value="PDDEXK-like_dom_sf"/>
</dbReference>
<evidence type="ECO:0000313" key="12">
    <source>
        <dbReference type="Proteomes" id="UP000192335"/>
    </source>
</evidence>
<evidence type="ECO:0000259" key="10">
    <source>
        <dbReference type="Pfam" id="PF01930"/>
    </source>
</evidence>
<keyword evidence="3 9" id="KW-0378">Hydrolase</keyword>
<comment type="cofactor">
    <cofactor evidence="9">
        <name>iron-sulfur cluster</name>
        <dbReference type="ChEBI" id="CHEBI:30408"/>
    </cofactor>
</comment>
<gene>
    <name evidence="11" type="ORF">B4U45_25880</name>
</gene>
<dbReference type="InterPro" id="IPR022765">
    <property type="entry name" value="Dna2/Cas4_DUF83"/>
</dbReference>
<organism evidence="11 12">
    <name type="scientific">Mycobacterium persicum</name>
    <dbReference type="NCBI Taxonomy" id="1487726"/>
    <lineage>
        <taxon>Bacteria</taxon>
        <taxon>Bacillati</taxon>
        <taxon>Actinomycetota</taxon>
        <taxon>Actinomycetes</taxon>
        <taxon>Mycobacteriales</taxon>
        <taxon>Mycobacteriaceae</taxon>
        <taxon>Mycobacterium</taxon>
    </lineage>
</organism>
<name>A0A8E2IYH9_9MYCO</name>
<sequence length="204" mass="23234">MIDGDWVLLSEIEHWVYCPRQWAIIHHEQHFTDNDDTTRGHLEHQRVDTVGHESRHGVQVYWAVAVASHVHHLRGRCDRIVVEGKRAIPIEHKSGRRSHHAAAIQLVGQAICLEEMLAIPIMYGRIYLAATNTFCDVDTSSEELRTAVHRAAAEIRDARCEQKSLPRPANDARCPACSLNAWCMPRLVGDSHRQRGLHGATWWP</sequence>
<comment type="similarity">
    <text evidence="9">Belongs to the CRISPR-associated exonuclease Cas4 family.</text>
</comment>
<evidence type="ECO:0000256" key="9">
    <source>
        <dbReference type="RuleBase" id="RU365022"/>
    </source>
</evidence>
<dbReference type="EC" id="3.1.12.1" evidence="9"/>